<sequence>MTMATQEPARRTYTTSLRREQAEQTRQRILSAARALLTNGTYSSVTMEDIAREASVAPQTIYAVFGNKLRLAEAMVDAGWPHIPPLIAQMEEAAGLRDPEEWLRTMARLHRQVFEPCADLIRFTSVSGDPRLTARYARIQHGRHERVQALAPILERSGRRRPDLSAEEAVAVAWTMLGPDNYAHLVYDRGWTPDRYEEWVGQALVDLTLTPA</sequence>
<keyword evidence="1" id="KW-0805">Transcription regulation</keyword>
<evidence type="ECO:0000313" key="7">
    <source>
        <dbReference type="Proteomes" id="UP001319861"/>
    </source>
</evidence>
<evidence type="ECO:0000256" key="1">
    <source>
        <dbReference type="ARBA" id="ARBA00023015"/>
    </source>
</evidence>
<dbReference type="InterPro" id="IPR001647">
    <property type="entry name" value="HTH_TetR"/>
</dbReference>
<dbReference type="InterPro" id="IPR009057">
    <property type="entry name" value="Homeodomain-like_sf"/>
</dbReference>
<keyword evidence="7" id="KW-1185">Reference proteome</keyword>
<dbReference type="EMBL" id="AP024525">
    <property type="protein sequence ID" value="BCT78018.1"/>
    <property type="molecule type" value="Genomic_DNA"/>
</dbReference>
<keyword evidence="3" id="KW-0804">Transcription</keyword>
<dbReference type="SUPFAM" id="SSF46689">
    <property type="entry name" value="Homeodomain-like"/>
    <property type="match status" value="1"/>
</dbReference>
<evidence type="ECO:0000313" key="6">
    <source>
        <dbReference type="EMBL" id="BCT78018.1"/>
    </source>
</evidence>
<organism evidence="6 7">
    <name type="scientific">Sinomonas cyclohexanicum</name>
    <name type="common">Corynebacterium cyclohexanicum</name>
    <dbReference type="NCBI Taxonomy" id="322009"/>
    <lineage>
        <taxon>Bacteria</taxon>
        <taxon>Bacillati</taxon>
        <taxon>Actinomycetota</taxon>
        <taxon>Actinomycetes</taxon>
        <taxon>Micrococcales</taxon>
        <taxon>Micrococcaceae</taxon>
        <taxon>Sinomonas</taxon>
    </lineage>
</organism>
<dbReference type="Proteomes" id="UP001319861">
    <property type="component" value="Chromosome"/>
</dbReference>
<keyword evidence="2 4" id="KW-0238">DNA-binding</keyword>
<dbReference type="Pfam" id="PF00440">
    <property type="entry name" value="TetR_N"/>
    <property type="match status" value="1"/>
</dbReference>
<evidence type="ECO:0000256" key="3">
    <source>
        <dbReference type="ARBA" id="ARBA00023163"/>
    </source>
</evidence>
<dbReference type="PANTHER" id="PTHR30055:SF234">
    <property type="entry name" value="HTH-TYPE TRANSCRIPTIONAL REGULATOR BETI"/>
    <property type="match status" value="1"/>
</dbReference>
<dbReference type="InterPro" id="IPR050109">
    <property type="entry name" value="HTH-type_TetR-like_transc_reg"/>
</dbReference>
<accession>A0ABN6FMI7</accession>
<protein>
    <recommendedName>
        <fullName evidence="5">HTH tetR-type domain-containing protein</fullName>
    </recommendedName>
</protein>
<dbReference type="Gene3D" id="1.10.357.10">
    <property type="entry name" value="Tetracycline Repressor, domain 2"/>
    <property type="match status" value="1"/>
</dbReference>
<dbReference type="PANTHER" id="PTHR30055">
    <property type="entry name" value="HTH-TYPE TRANSCRIPTIONAL REGULATOR RUTR"/>
    <property type="match status" value="1"/>
</dbReference>
<reference evidence="6 7" key="1">
    <citation type="journal article" date="2021" name="J. Biosci. Bioeng.">
        <title>Identification and characterization of a chc gene cluster responsible for the aromatization pathway of cyclohexanecarboxylate degradation in Sinomonas cyclohexanicum ATCC 51369.</title>
        <authorList>
            <person name="Yamamoto T."/>
            <person name="Hasegawa Y."/>
            <person name="Lau P.C.K."/>
            <person name="Iwaki H."/>
        </authorList>
    </citation>
    <scope>NUCLEOTIDE SEQUENCE [LARGE SCALE GENOMIC DNA]</scope>
    <source>
        <strain evidence="6 7">ATCC 51369</strain>
    </source>
</reference>
<dbReference type="PROSITE" id="PS50977">
    <property type="entry name" value="HTH_TETR_2"/>
    <property type="match status" value="1"/>
</dbReference>
<evidence type="ECO:0000256" key="2">
    <source>
        <dbReference type="ARBA" id="ARBA00023125"/>
    </source>
</evidence>
<feature type="DNA-binding region" description="H-T-H motif" evidence="4">
    <location>
        <begin position="46"/>
        <end position="65"/>
    </location>
</feature>
<name>A0ABN6FMI7_SINCY</name>
<evidence type="ECO:0000256" key="4">
    <source>
        <dbReference type="PROSITE-ProRule" id="PRU00335"/>
    </source>
</evidence>
<evidence type="ECO:0000259" key="5">
    <source>
        <dbReference type="PROSITE" id="PS50977"/>
    </source>
</evidence>
<gene>
    <name evidence="6" type="ORF">SCMU_38600</name>
</gene>
<feature type="domain" description="HTH tetR-type" evidence="5">
    <location>
        <begin position="23"/>
        <end position="83"/>
    </location>
</feature>
<proteinExistence type="predicted"/>